<dbReference type="Pfam" id="PF12146">
    <property type="entry name" value="Hydrolase_4"/>
    <property type="match status" value="1"/>
</dbReference>
<evidence type="ECO:0000313" key="2">
    <source>
        <dbReference type="EMBL" id="USI71583.1"/>
    </source>
</evidence>
<dbReference type="InterPro" id="IPR029058">
    <property type="entry name" value="AB_hydrolase_fold"/>
</dbReference>
<dbReference type="PIRSF" id="PIRSF037442">
    <property type="entry name" value="UCP037442_abhydr"/>
    <property type="match status" value="1"/>
</dbReference>
<keyword evidence="2" id="KW-0378">Hydrolase</keyword>
<protein>
    <submittedName>
        <fullName evidence="2">Alpha/beta fold hydrolase</fullName>
    </submittedName>
</protein>
<proteinExistence type="predicted"/>
<dbReference type="EMBL" id="CP084930">
    <property type="protein sequence ID" value="USI71583.1"/>
    <property type="molecule type" value="Genomic_DNA"/>
</dbReference>
<dbReference type="SUPFAM" id="SSF53474">
    <property type="entry name" value="alpha/beta-Hydrolases"/>
    <property type="match status" value="1"/>
</dbReference>
<gene>
    <name evidence="2" type="ORF">LHA26_09560</name>
</gene>
<name>A0ABY4X3X6_9SPHN</name>
<dbReference type="InterPro" id="IPR022742">
    <property type="entry name" value="Hydrolase_4"/>
</dbReference>
<accession>A0ABY4X3X6</accession>
<dbReference type="GO" id="GO:0016787">
    <property type="term" value="F:hydrolase activity"/>
    <property type="evidence" value="ECO:0007669"/>
    <property type="project" value="UniProtKB-KW"/>
</dbReference>
<keyword evidence="3" id="KW-1185">Reference proteome</keyword>
<evidence type="ECO:0000313" key="3">
    <source>
        <dbReference type="Proteomes" id="UP001056937"/>
    </source>
</evidence>
<evidence type="ECO:0000259" key="1">
    <source>
        <dbReference type="Pfam" id="PF12146"/>
    </source>
</evidence>
<sequence>MPVFSSAMCQTDESPLADGQPITLCCADGVLLEGHLWTARSAAAAAVIINGATGVRARYYHRYARFLSAHGFDVLTYDYRGIGASRPPRLRGCGYRWRDWGEQDVEAALQTMLTRRSDTPVMVVGHSIGGFLPGLAPSAGRIARMLTVGAQYAWWGDYRRDARARLFLKWHVTMPVLTAVFGYFPGRRLGWLEDLPAGVALEWSFRRSRFERSYPARERLLLLKRMESVTAPILAVTVSDDDIGSPAAIRRTLNYYHAADRMAVVLHPADLNRKTIGHFSLFHDSHVDRFWPDTLRWLQAGDNPWAALRSTVTTAEQSLR</sequence>
<dbReference type="InterPro" id="IPR017208">
    <property type="entry name" value="UCP037442_abhydr"/>
</dbReference>
<dbReference type="Proteomes" id="UP001056937">
    <property type="component" value="Chromosome 1"/>
</dbReference>
<organism evidence="2 3">
    <name type="scientific">Sphingomonas morindae</name>
    <dbReference type="NCBI Taxonomy" id="1541170"/>
    <lineage>
        <taxon>Bacteria</taxon>
        <taxon>Pseudomonadati</taxon>
        <taxon>Pseudomonadota</taxon>
        <taxon>Alphaproteobacteria</taxon>
        <taxon>Sphingomonadales</taxon>
        <taxon>Sphingomonadaceae</taxon>
        <taxon>Sphingomonas</taxon>
    </lineage>
</organism>
<reference evidence="2" key="1">
    <citation type="journal article" date="2022" name="Toxins">
        <title>Genomic Analysis of Sphingopyxis sp. USTB-05 for Biodegrading Cyanobacterial Hepatotoxins.</title>
        <authorList>
            <person name="Liu C."/>
            <person name="Xu Q."/>
            <person name="Zhao Z."/>
            <person name="Zhang H."/>
            <person name="Liu X."/>
            <person name="Yin C."/>
            <person name="Liu Y."/>
            <person name="Yan H."/>
        </authorList>
    </citation>
    <scope>NUCLEOTIDE SEQUENCE</scope>
    <source>
        <strain evidence="2">NBD5</strain>
    </source>
</reference>
<dbReference type="RefSeq" id="WP_252165396.1">
    <property type="nucleotide sequence ID" value="NZ_CP084930.1"/>
</dbReference>
<dbReference type="Gene3D" id="3.40.50.1820">
    <property type="entry name" value="alpha/beta hydrolase"/>
    <property type="match status" value="1"/>
</dbReference>
<feature type="domain" description="Serine aminopeptidase S33" evidence="1">
    <location>
        <begin position="43"/>
        <end position="132"/>
    </location>
</feature>